<evidence type="ECO:0000313" key="1">
    <source>
        <dbReference type="EMBL" id="KAK3347078.1"/>
    </source>
</evidence>
<organism evidence="1 2">
    <name type="scientific">Lasiosphaeria hispida</name>
    <dbReference type="NCBI Taxonomy" id="260671"/>
    <lineage>
        <taxon>Eukaryota</taxon>
        <taxon>Fungi</taxon>
        <taxon>Dikarya</taxon>
        <taxon>Ascomycota</taxon>
        <taxon>Pezizomycotina</taxon>
        <taxon>Sordariomycetes</taxon>
        <taxon>Sordariomycetidae</taxon>
        <taxon>Sordariales</taxon>
        <taxon>Lasiosphaeriaceae</taxon>
        <taxon>Lasiosphaeria</taxon>
    </lineage>
</organism>
<name>A0AAJ0HCJ0_9PEZI</name>
<dbReference type="AlphaFoldDB" id="A0AAJ0HCJ0"/>
<gene>
    <name evidence="1" type="ORF">B0T25DRAFT_584134</name>
</gene>
<dbReference type="Proteomes" id="UP001275084">
    <property type="component" value="Unassembled WGS sequence"/>
</dbReference>
<reference evidence="1" key="2">
    <citation type="submission" date="2023-06" db="EMBL/GenBank/DDBJ databases">
        <authorList>
            <consortium name="Lawrence Berkeley National Laboratory"/>
            <person name="Haridas S."/>
            <person name="Hensen N."/>
            <person name="Bonometti L."/>
            <person name="Westerberg I."/>
            <person name="Brannstrom I.O."/>
            <person name="Guillou S."/>
            <person name="Cros-Aarteil S."/>
            <person name="Calhoun S."/>
            <person name="Kuo A."/>
            <person name="Mondo S."/>
            <person name="Pangilinan J."/>
            <person name="Riley R."/>
            <person name="Labutti K."/>
            <person name="Andreopoulos B."/>
            <person name="Lipzen A."/>
            <person name="Chen C."/>
            <person name="Yanf M."/>
            <person name="Daum C."/>
            <person name="Ng V."/>
            <person name="Clum A."/>
            <person name="Steindorff A."/>
            <person name="Ohm R."/>
            <person name="Martin F."/>
            <person name="Silar P."/>
            <person name="Natvig D."/>
            <person name="Lalanne C."/>
            <person name="Gautier V."/>
            <person name="Ament-Velasquez S.L."/>
            <person name="Kruys A."/>
            <person name="Hutchinson M.I."/>
            <person name="Powell A.J."/>
            <person name="Barry K."/>
            <person name="Miller A.N."/>
            <person name="Grigoriev I.V."/>
            <person name="Debuchy R."/>
            <person name="Gladieux P."/>
            <person name="Thoren M.H."/>
            <person name="Johannesson H."/>
        </authorList>
    </citation>
    <scope>NUCLEOTIDE SEQUENCE</scope>
    <source>
        <strain evidence="1">CBS 955.72</strain>
    </source>
</reference>
<evidence type="ECO:0000313" key="2">
    <source>
        <dbReference type="Proteomes" id="UP001275084"/>
    </source>
</evidence>
<proteinExistence type="predicted"/>
<accession>A0AAJ0HCJ0</accession>
<keyword evidence="2" id="KW-1185">Reference proteome</keyword>
<reference evidence="1" key="1">
    <citation type="journal article" date="2023" name="Mol. Phylogenet. Evol.">
        <title>Genome-scale phylogeny and comparative genomics of the fungal order Sordariales.</title>
        <authorList>
            <person name="Hensen N."/>
            <person name="Bonometti L."/>
            <person name="Westerberg I."/>
            <person name="Brannstrom I.O."/>
            <person name="Guillou S."/>
            <person name="Cros-Aarteil S."/>
            <person name="Calhoun S."/>
            <person name="Haridas S."/>
            <person name="Kuo A."/>
            <person name="Mondo S."/>
            <person name="Pangilinan J."/>
            <person name="Riley R."/>
            <person name="LaButti K."/>
            <person name="Andreopoulos B."/>
            <person name="Lipzen A."/>
            <person name="Chen C."/>
            <person name="Yan M."/>
            <person name="Daum C."/>
            <person name="Ng V."/>
            <person name="Clum A."/>
            <person name="Steindorff A."/>
            <person name="Ohm R.A."/>
            <person name="Martin F."/>
            <person name="Silar P."/>
            <person name="Natvig D.O."/>
            <person name="Lalanne C."/>
            <person name="Gautier V."/>
            <person name="Ament-Velasquez S.L."/>
            <person name="Kruys A."/>
            <person name="Hutchinson M.I."/>
            <person name="Powell A.J."/>
            <person name="Barry K."/>
            <person name="Miller A.N."/>
            <person name="Grigoriev I.V."/>
            <person name="Debuchy R."/>
            <person name="Gladieux P."/>
            <person name="Hiltunen Thoren M."/>
            <person name="Johannesson H."/>
        </authorList>
    </citation>
    <scope>NUCLEOTIDE SEQUENCE</scope>
    <source>
        <strain evidence="1">CBS 955.72</strain>
    </source>
</reference>
<comment type="caution">
    <text evidence="1">The sequence shown here is derived from an EMBL/GenBank/DDBJ whole genome shotgun (WGS) entry which is preliminary data.</text>
</comment>
<protein>
    <submittedName>
        <fullName evidence="1">Uncharacterized protein</fullName>
    </submittedName>
</protein>
<sequence>MTIHWQACQKSRRTRDDLDHSLPRPSPLCLQAPIIKQNTIDVVNNVLSGYQPIHASDDTAKVLRAFIDHLSGLGLSTLQSEIFVLASDPCQLRQLRNFLVDAILEPMAAAGGKQPPVTPSPNQSAALAIELVMTRAGQMSASAEMGTDVLSRASSTRRPIKRCLQANVGAL</sequence>
<dbReference type="EMBL" id="JAUIQD010000006">
    <property type="protein sequence ID" value="KAK3347078.1"/>
    <property type="molecule type" value="Genomic_DNA"/>
</dbReference>